<feature type="transmembrane region" description="Helical" evidence="1">
    <location>
        <begin position="57"/>
        <end position="88"/>
    </location>
</feature>
<sequence length="220" mass="24848">MGEETKNNRNRNTAMVLIGAGLFLLLDHTVGFFPIFAVGLILLGIYQVRSRSERKGYIWIIIGAIILLSNNYSIVVGFILIALGYFYYKSKQTHRDDSYVQKQKLIDSIRLGKEPWILKDSSIWYLIGETNMDLSLAILEKRETTLILQGAIGDVDIMIPEDIGVSVEASVVFGKIDVASDREAGVMNKLLWHSPNYESCDHRVKLMISYIVGDVDIKFL</sequence>
<dbReference type="InterPro" id="IPR016975">
    <property type="entry name" value="Cell_wall_LiaF"/>
</dbReference>
<name>A0ABS4IZD6_9BACL</name>
<gene>
    <name evidence="4" type="ORF">J2Z66_004575</name>
</gene>
<organism evidence="4 5">
    <name type="scientific">Paenibacillus eucommiae</name>
    <dbReference type="NCBI Taxonomy" id="1355755"/>
    <lineage>
        <taxon>Bacteria</taxon>
        <taxon>Bacillati</taxon>
        <taxon>Bacillota</taxon>
        <taxon>Bacilli</taxon>
        <taxon>Bacillales</taxon>
        <taxon>Paenibacillaceae</taxon>
        <taxon>Paenibacillus</taxon>
    </lineage>
</organism>
<keyword evidence="1" id="KW-0812">Transmembrane</keyword>
<accession>A0ABS4IZD6</accession>
<feature type="domain" description="LiaF transmembrane" evidence="3">
    <location>
        <begin position="13"/>
        <end position="94"/>
    </location>
</feature>
<dbReference type="EMBL" id="JAGGLB010000016">
    <property type="protein sequence ID" value="MBP1992958.1"/>
    <property type="molecule type" value="Genomic_DNA"/>
</dbReference>
<evidence type="ECO:0000313" key="5">
    <source>
        <dbReference type="Proteomes" id="UP001519287"/>
    </source>
</evidence>
<evidence type="ECO:0000256" key="1">
    <source>
        <dbReference type="SAM" id="Phobius"/>
    </source>
</evidence>
<keyword evidence="5" id="KW-1185">Reference proteome</keyword>
<keyword evidence="1" id="KW-0472">Membrane</keyword>
<dbReference type="InterPro" id="IPR054331">
    <property type="entry name" value="LiaF_TM"/>
</dbReference>
<evidence type="ECO:0000313" key="4">
    <source>
        <dbReference type="EMBL" id="MBP1992958.1"/>
    </source>
</evidence>
<evidence type="ECO:0000259" key="3">
    <source>
        <dbReference type="Pfam" id="PF22570"/>
    </source>
</evidence>
<dbReference type="InterPro" id="IPR047793">
    <property type="entry name" value="LiaF_C"/>
</dbReference>
<dbReference type="Proteomes" id="UP001519287">
    <property type="component" value="Unassembled WGS sequence"/>
</dbReference>
<feature type="transmembrane region" description="Helical" evidence="1">
    <location>
        <begin position="20"/>
        <end position="45"/>
    </location>
</feature>
<reference evidence="4 5" key="1">
    <citation type="submission" date="2021-03" db="EMBL/GenBank/DDBJ databases">
        <title>Genomic Encyclopedia of Type Strains, Phase IV (KMG-IV): sequencing the most valuable type-strain genomes for metagenomic binning, comparative biology and taxonomic classification.</title>
        <authorList>
            <person name="Goeker M."/>
        </authorList>
    </citation>
    <scope>NUCLEOTIDE SEQUENCE [LARGE SCALE GENOMIC DNA]</scope>
    <source>
        <strain evidence="4 5">DSM 26048</strain>
    </source>
</reference>
<proteinExistence type="predicted"/>
<dbReference type="InterPro" id="IPR024425">
    <property type="entry name" value="LiaF-like_C"/>
</dbReference>
<evidence type="ECO:0000259" key="2">
    <source>
        <dbReference type="Pfam" id="PF09922"/>
    </source>
</evidence>
<keyword evidence="1" id="KW-1133">Transmembrane helix</keyword>
<protein>
    <submittedName>
        <fullName evidence="4">Lia operon protein LiaF</fullName>
    </submittedName>
</protein>
<dbReference type="PIRSF" id="PIRSF031509">
    <property type="entry name" value="Cell_wall_LiaF/YvqF"/>
    <property type="match status" value="1"/>
</dbReference>
<dbReference type="NCBIfam" id="NF040535">
    <property type="entry name" value="LiaF_C_term"/>
    <property type="match status" value="1"/>
</dbReference>
<comment type="caution">
    <text evidence="4">The sequence shown here is derived from an EMBL/GenBank/DDBJ whole genome shotgun (WGS) entry which is preliminary data.</text>
</comment>
<dbReference type="Pfam" id="PF09922">
    <property type="entry name" value="LiaF-like_C"/>
    <property type="match status" value="1"/>
</dbReference>
<dbReference type="RefSeq" id="WP_209974424.1">
    <property type="nucleotide sequence ID" value="NZ_JAGGLB010000016.1"/>
</dbReference>
<dbReference type="Pfam" id="PF22570">
    <property type="entry name" value="LiaF-TM"/>
    <property type="match status" value="1"/>
</dbReference>
<feature type="domain" description="Cell wall-active antibiotics response LiaF-like C-terminal" evidence="2">
    <location>
        <begin position="106"/>
        <end position="217"/>
    </location>
</feature>